<comment type="caution">
    <text evidence="12">The sequence shown here is derived from an EMBL/GenBank/DDBJ whole genome shotgun (WGS) entry which is preliminary data.</text>
</comment>
<dbReference type="EMBL" id="JBHUFP010000009">
    <property type="protein sequence ID" value="MFD1806144.1"/>
    <property type="molecule type" value="Genomic_DNA"/>
</dbReference>
<evidence type="ECO:0000256" key="4">
    <source>
        <dbReference type="ARBA" id="ARBA00022692"/>
    </source>
</evidence>
<feature type="domain" description="Porin" evidence="11">
    <location>
        <begin position="9"/>
        <end position="325"/>
    </location>
</feature>
<proteinExistence type="predicted"/>
<dbReference type="PANTHER" id="PTHR34501:SF2">
    <property type="entry name" value="OUTER MEMBRANE PORIN F-RELATED"/>
    <property type="match status" value="1"/>
</dbReference>
<name>A0ABW4NV52_9PAST</name>
<keyword evidence="2" id="KW-0813">Transport</keyword>
<dbReference type="Proteomes" id="UP001597420">
    <property type="component" value="Unassembled WGS sequence"/>
</dbReference>
<evidence type="ECO:0000256" key="1">
    <source>
        <dbReference type="ARBA" id="ARBA00004571"/>
    </source>
</evidence>
<dbReference type="PANTHER" id="PTHR34501">
    <property type="entry name" value="PROTEIN YDDL-RELATED"/>
    <property type="match status" value="1"/>
</dbReference>
<comment type="subcellular location">
    <subcellularLocation>
        <location evidence="1">Cell outer membrane</location>
        <topology evidence="1">Multi-pass membrane protein</topology>
    </subcellularLocation>
</comment>
<feature type="signal peptide" evidence="10">
    <location>
        <begin position="1"/>
        <end position="20"/>
    </location>
</feature>
<evidence type="ECO:0000313" key="12">
    <source>
        <dbReference type="EMBL" id="MFD1806144.1"/>
    </source>
</evidence>
<dbReference type="CDD" id="cd00342">
    <property type="entry name" value="gram_neg_porins"/>
    <property type="match status" value="1"/>
</dbReference>
<evidence type="ECO:0000259" key="11">
    <source>
        <dbReference type="Pfam" id="PF13609"/>
    </source>
</evidence>
<feature type="chain" id="PRO_5046047469" evidence="10">
    <location>
        <begin position="21"/>
        <end position="346"/>
    </location>
</feature>
<evidence type="ECO:0000256" key="3">
    <source>
        <dbReference type="ARBA" id="ARBA00022452"/>
    </source>
</evidence>
<dbReference type="InterPro" id="IPR033900">
    <property type="entry name" value="Gram_neg_porin_domain"/>
</dbReference>
<evidence type="ECO:0000256" key="7">
    <source>
        <dbReference type="ARBA" id="ARBA00023114"/>
    </source>
</evidence>
<keyword evidence="9" id="KW-0998">Cell outer membrane</keyword>
<evidence type="ECO:0000256" key="8">
    <source>
        <dbReference type="ARBA" id="ARBA00023136"/>
    </source>
</evidence>
<dbReference type="InterPro" id="IPR023614">
    <property type="entry name" value="Porin_dom_sf"/>
</dbReference>
<dbReference type="RefSeq" id="WP_379097867.1">
    <property type="nucleotide sequence ID" value="NZ_JBHUFP010000009.1"/>
</dbReference>
<evidence type="ECO:0000256" key="9">
    <source>
        <dbReference type="ARBA" id="ARBA00023237"/>
    </source>
</evidence>
<protein>
    <submittedName>
        <fullName evidence="12">Porin</fullName>
    </submittedName>
</protein>
<keyword evidence="3" id="KW-1134">Transmembrane beta strand</keyword>
<keyword evidence="7" id="KW-0626">Porin</keyword>
<keyword evidence="8" id="KW-0472">Membrane</keyword>
<dbReference type="SUPFAM" id="SSF56935">
    <property type="entry name" value="Porins"/>
    <property type="match status" value="1"/>
</dbReference>
<dbReference type="InterPro" id="IPR050298">
    <property type="entry name" value="Gram-neg_bact_OMP"/>
</dbReference>
<evidence type="ECO:0000256" key="2">
    <source>
        <dbReference type="ARBA" id="ARBA00022448"/>
    </source>
</evidence>
<sequence length="346" mass="38495">MKKTLITLAITAVTATSVSAATVYEQDGTKVEVGGSVRLVLGKFGDNQRGDLRNDDSRLEVKASHNLGNGLSALGGLEIRFGQGVESTSDSIGNPTVDKLYAGFTYEPIGTLTFGKQTTNGDDVQLGDYAYTFGGNNNLPEDAGKSVKFRSAEWHGFSFGADYLFGNARKKTQLEPRSDYKYGYGVAVFYNRELMQDLVFNLNAGYSVDTQDNGYAYRPTATSNKRSMWRVATEVSYGPAALAAEYGQTRLEFLDTFNSKSKHILVGAKYQVMEPSKVYLQWQRNQDIDASNNKITEQVYLAGVDYQFHKNVVTYVEYANVRSRDNMYPVTKERDNKYGVGLRVFF</sequence>
<keyword evidence="4" id="KW-0812">Transmembrane</keyword>
<keyword evidence="6" id="KW-0406">Ion transport</keyword>
<dbReference type="Pfam" id="PF13609">
    <property type="entry name" value="Porin_4"/>
    <property type="match status" value="1"/>
</dbReference>
<evidence type="ECO:0000313" key="13">
    <source>
        <dbReference type="Proteomes" id="UP001597420"/>
    </source>
</evidence>
<accession>A0ABW4NV52</accession>
<keyword evidence="13" id="KW-1185">Reference proteome</keyword>
<gene>
    <name evidence="12" type="ORF">ACFSAV_07150</name>
</gene>
<evidence type="ECO:0000256" key="10">
    <source>
        <dbReference type="SAM" id="SignalP"/>
    </source>
</evidence>
<organism evidence="12 13">
    <name type="scientific">Pasteurella oralis</name>
    <dbReference type="NCBI Taxonomy" id="1071947"/>
    <lineage>
        <taxon>Bacteria</taxon>
        <taxon>Pseudomonadati</taxon>
        <taxon>Pseudomonadota</taxon>
        <taxon>Gammaproteobacteria</taxon>
        <taxon>Pasteurellales</taxon>
        <taxon>Pasteurellaceae</taxon>
        <taxon>Pasteurella</taxon>
    </lineage>
</organism>
<keyword evidence="5 10" id="KW-0732">Signal</keyword>
<evidence type="ECO:0000256" key="5">
    <source>
        <dbReference type="ARBA" id="ARBA00022729"/>
    </source>
</evidence>
<evidence type="ECO:0000256" key="6">
    <source>
        <dbReference type="ARBA" id="ARBA00023065"/>
    </source>
</evidence>
<reference evidence="13" key="1">
    <citation type="journal article" date="2019" name="Int. J. Syst. Evol. Microbiol.">
        <title>The Global Catalogue of Microorganisms (GCM) 10K type strain sequencing project: providing services to taxonomists for standard genome sequencing and annotation.</title>
        <authorList>
            <consortium name="The Broad Institute Genomics Platform"/>
            <consortium name="The Broad Institute Genome Sequencing Center for Infectious Disease"/>
            <person name="Wu L."/>
            <person name="Ma J."/>
        </authorList>
    </citation>
    <scope>NUCLEOTIDE SEQUENCE [LARGE SCALE GENOMIC DNA]</scope>
    <source>
        <strain evidence="13">CCM 7950</strain>
    </source>
</reference>
<dbReference type="Gene3D" id="2.40.160.10">
    <property type="entry name" value="Porin"/>
    <property type="match status" value="1"/>
</dbReference>